<dbReference type="AlphaFoldDB" id="A0ABD5SNQ7"/>
<accession>A0ABD5SNQ7</accession>
<dbReference type="RefSeq" id="WP_377042292.1">
    <property type="nucleotide sequence ID" value="NZ_JAQIVI010000098.1"/>
</dbReference>
<dbReference type="SMART" id="SM00065">
    <property type="entry name" value="GAF"/>
    <property type="match status" value="1"/>
</dbReference>
<dbReference type="InterPro" id="IPR029016">
    <property type="entry name" value="GAF-like_dom_sf"/>
</dbReference>
<proteinExistence type="predicted"/>
<organism evidence="4 5">
    <name type="scientific">Natrinema soli</name>
    <dbReference type="NCBI Taxonomy" id="1930624"/>
    <lineage>
        <taxon>Archaea</taxon>
        <taxon>Methanobacteriati</taxon>
        <taxon>Methanobacteriota</taxon>
        <taxon>Stenosarchaea group</taxon>
        <taxon>Halobacteria</taxon>
        <taxon>Halobacteriales</taxon>
        <taxon>Natrialbaceae</taxon>
        <taxon>Natrinema</taxon>
    </lineage>
</organism>
<keyword evidence="2" id="KW-0804">Transcription</keyword>
<evidence type="ECO:0000313" key="4">
    <source>
        <dbReference type="EMBL" id="MFC6764725.1"/>
    </source>
</evidence>
<keyword evidence="1" id="KW-0805">Transcription regulation</keyword>
<dbReference type="InterPro" id="IPR007050">
    <property type="entry name" value="HTH_bacterioopsin"/>
</dbReference>
<dbReference type="Proteomes" id="UP001596383">
    <property type="component" value="Unassembled WGS sequence"/>
</dbReference>
<dbReference type="PANTHER" id="PTHR34236">
    <property type="entry name" value="DIMETHYL SULFOXIDE REDUCTASE TRANSCRIPTIONAL ACTIVATOR"/>
    <property type="match status" value="1"/>
</dbReference>
<evidence type="ECO:0000259" key="3">
    <source>
        <dbReference type="SMART" id="SM00065"/>
    </source>
</evidence>
<dbReference type="Pfam" id="PF13185">
    <property type="entry name" value="GAF_2"/>
    <property type="match status" value="1"/>
</dbReference>
<keyword evidence="5" id="KW-1185">Reference proteome</keyword>
<feature type="domain" description="GAF" evidence="3">
    <location>
        <begin position="15"/>
        <end position="158"/>
    </location>
</feature>
<dbReference type="Pfam" id="PF15915">
    <property type="entry name" value="BAT"/>
    <property type="match status" value="1"/>
</dbReference>
<dbReference type="Gene3D" id="3.30.450.40">
    <property type="match status" value="1"/>
</dbReference>
<comment type="caution">
    <text evidence="4">The sequence shown here is derived from an EMBL/GenBank/DDBJ whole genome shotgun (WGS) entry which is preliminary data.</text>
</comment>
<dbReference type="Pfam" id="PF04967">
    <property type="entry name" value="HTH_10"/>
    <property type="match status" value="1"/>
</dbReference>
<dbReference type="InterPro" id="IPR031803">
    <property type="entry name" value="BAT_GAF/HTH-assoc"/>
</dbReference>
<name>A0ABD5SNQ7_9EURY</name>
<dbReference type="EMBL" id="JBHSWV010000098">
    <property type="protein sequence ID" value="MFC6764725.1"/>
    <property type="molecule type" value="Genomic_DNA"/>
</dbReference>
<evidence type="ECO:0000256" key="2">
    <source>
        <dbReference type="ARBA" id="ARBA00023163"/>
    </source>
</evidence>
<protein>
    <submittedName>
        <fullName evidence="4">Bacterio-opsin activator domain-containing protein</fullName>
    </submittedName>
</protein>
<dbReference type="SUPFAM" id="SSF55781">
    <property type="entry name" value="GAF domain-like"/>
    <property type="match status" value="1"/>
</dbReference>
<dbReference type="PANTHER" id="PTHR34236:SF1">
    <property type="entry name" value="DIMETHYL SULFOXIDE REDUCTASE TRANSCRIPTIONAL ACTIVATOR"/>
    <property type="match status" value="1"/>
</dbReference>
<sequence length="384" mass="42937">MVALADLERVDVRVHLAATESYLFAWIGDVDVADQTVNVRTEAGDEEGYLDGIAVSVDPDDERSDGPTGRAIQKREIQTTRDIRDDSRYDPWRGHLEECGVRLSAAIPIVHEETIYGVLNVYADRAKAFEGRERAVLSQLGEVIGHAIAATERKRALMSDDVVELEFRIRNLFDELDIDVPTTGRITLDHTIPIEDDEFLVYENMTLDAIDGLEAVVETLPHWRDVTYRGGGTETRFELRLSEPPVLSTVASLGGSVEDAVIEDGNYQMTIHMAPGAEVRQVVDTVQDAYPAAELLKHRQLGRRNDTVEHARHALTSDLTARQRSALEAAYHAGYYEWPRDASGEEVAESLEIAPPTFNQHLRKAQRKVFDSLLSSPGRYRSTE</sequence>
<gene>
    <name evidence="4" type="ORF">ACFQE6_06720</name>
</gene>
<dbReference type="InterPro" id="IPR003018">
    <property type="entry name" value="GAF"/>
</dbReference>
<evidence type="ECO:0000256" key="1">
    <source>
        <dbReference type="ARBA" id="ARBA00023015"/>
    </source>
</evidence>
<reference evidence="4 5" key="1">
    <citation type="journal article" date="2019" name="Int. J. Syst. Evol. Microbiol.">
        <title>The Global Catalogue of Microorganisms (GCM) 10K type strain sequencing project: providing services to taxonomists for standard genome sequencing and annotation.</title>
        <authorList>
            <consortium name="The Broad Institute Genomics Platform"/>
            <consortium name="The Broad Institute Genome Sequencing Center for Infectious Disease"/>
            <person name="Wu L."/>
            <person name="Ma J."/>
        </authorList>
    </citation>
    <scope>NUCLEOTIDE SEQUENCE [LARGE SCALE GENOMIC DNA]</scope>
    <source>
        <strain evidence="4 5">LMG 29247</strain>
    </source>
</reference>
<evidence type="ECO:0000313" key="5">
    <source>
        <dbReference type="Proteomes" id="UP001596383"/>
    </source>
</evidence>